<evidence type="ECO:0000256" key="1">
    <source>
        <dbReference type="ARBA" id="ARBA00008553"/>
    </source>
</evidence>
<dbReference type="GO" id="GO:0000049">
    <property type="term" value="F:tRNA binding"/>
    <property type="evidence" value="ECO:0007669"/>
    <property type="project" value="UniProtKB-UniRule"/>
</dbReference>
<dbReference type="InterPro" id="IPR031309">
    <property type="entry name" value="Ribosomal_uL5_C"/>
</dbReference>
<dbReference type="FunFam" id="3.30.1440.10:FF:000001">
    <property type="entry name" value="50S ribosomal protein L5"/>
    <property type="match status" value="1"/>
</dbReference>
<keyword evidence="3 5" id="KW-0687">Ribonucleoprotein</keyword>
<evidence type="ECO:0000259" key="8">
    <source>
        <dbReference type="Pfam" id="PF00673"/>
    </source>
</evidence>
<comment type="caution">
    <text evidence="9">The sequence shown here is derived from an EMBL/GenBank/DDBJ whole genome shotgun (WGS) entry which is preliminary data.</text>
</comment>
<dbReference type="PATRIC" id="fig|1618422.5.peg.355"/>
<sequence>MKRMERQEFAENAKRRFKLMNRLKEKYLKEVKPKLKEEFGYKNELAVPSLKKVVVNMGIGEAKDNEGILDKSRVNLTAIAGQKPMVTKAKKSISAFKLTKGQPIGLMVTLRGDKMYSFLDKLINAVLPKVRDFRGVSDVSFDSQGNFNLGLREQTIFPEVDYRNVDKIRGLQVTIATTAPNKEQGKRMLELLGMPFVKE</sequence>
<dbReference type="PANTHER" id="PTHR11994">
    <property type="entry name" value="60S RIBOSOMAL PROTEIN L11-RELATED"/>
    <property type="match status" value="1"/>
</dbReference>
<comment type="similarity">
    <text evidence="1 5 6">Belongs to the universal ribosomal protein uL5 family.</text>
</comment>
<dbReference type="Proteomes" id="UP000034235">
    <property type="component" value="Unassembled WGS sequence"/>
</dbReference>
<keyword evidence="2 5" id="KW-0689">Ribosomal protein</keyword>
<gene>
    <name evidence="5" type="primary">rplE</name>
    <name evidence="9" type="ORF">US86_C0001G0350</name>
</gene>
<evidence type="ECO:0000259" key="7">
    <source>
        <dbReference type="Pfam" id="PF00281"/>
    </source>
</evidence>
<evidence type="ECO:0000256" key="3">
    <source>
        <dbReference type="ARBA" id="ARBA00023274"/>
    </source>
</evidence>
<dbReference type="InterPro" id="IPR002132">
    <property type="entry name" value="Ribosomal_uL5"/>
</dbReference>
<keyword evidence="5" id="KW-0699">rRNA-binding</keyword>
<evidence type="ECO:0000313" key="9">
    <source>
        <dbReference type="EMBL" id="KKQ67423.1"/>
    </source>
</evidence>
<dbReference type="Pfam" id="PF00673">
    <property type="entry name" value="Ribosomal_L5_C"/>
    <property type="match status" value="1"/>
</dbReference>
<keyword evidence="5" id="KW-0820">tRNA-binding</keyword>
<dbReference type="Pfam" id="PF00281">
    <property type="entry name" value="Ribosomal_L5"/>
    <property type="match status" value="1"/>
</dbReference>
<evidence type="ECO:0000256" key="6">
    <source>
        <dbReference type="RuleBase" id="RU003930"/>
    </source>
</evidence>
<feature type="domain" description="Large ribosomal subunit protein uL5 N-terminal" evidence="7">
    <location>
        <begin position="43"/>
        <end position="98"/>
    </location>
</feature>
<dbReference type="InterPro" id="IPR022803">
    <property type="entry name" value="Ribosomal_uL5_dom_sf"/>
</dbReference>
<dbReference type="GO" id="GO:0006412">
    <property type="term" value="P:translation"/>
    <property type="evidence" value="ECO:0007669"/>
    <property type="project" value="UniProtKB-UniRule"/>
</dbReference>
<organism evidence="9 10">
    <name type="scientific">Candidatus Daviesbacteria bacterium GW2011_GWA2_38_24</name>
    <dbReference type="NCBI Taxonomy" id="1618422"/>
    <lineage>
        <taxon>Bacteria</taxon>
        <taxon>Candidatus Daviesiibacteriota</taxon>
    </lineage>
</organism>
<evidence type="ECO:0000256" key="2">
    <source>
        <dbReference type="ARBA" id="ARBA00022980"/>
    </source>
</evidence>
<comment type="subunit">
    <text evidence="5">Part of the 50S ribosomal subunit; part of the 5S rRNA/L5/L18/L25 subcomplex. Contacts the 5S rRNA and the P site tRNA. Forms a bridge to the 30S subunit in the 70S ribosome.</text>
</comment>
<protein>
    <recommendedName>
        <fullName evidence="4 5">Large ribosomal subunit protein uL5</fullName>
    </recommendedName>
</protein>
<dbReference type="AlphaFoldDB" id="A0A0G0JI87"/>
<dbReference type="EMBL" id="LBUP01000001">
    <property type="protein sequence ID" value="KKQ67423.1"/>
    <property type="molecule type" value="Genomic_DNA"/>
</dbReference>
<evidence type="ECO:0000256" key="4">
    <source>
        <dbReference type="ARBA" id="ARBA00035245"/>
    </source>
</evidence>
<dbReference type="SUPFAM" id="SSF55282">
    <property type="entry name" value="RL5-like"/>
    <property type="match status" value="1"/>
</dbReference>
<dbReference type="NCBIfam" id="NF000585">
    <property type="entry name" value="PRK00010.1"/>
    <property type="match status" value="1"/>
</dbReference>
<dbReference type="InterPro" id="IPR020929">
    <property type="entry name" value="Ribosomal_uL5_CS"/>
</dbReference>
<dbReference type="PROSITE" id="PS00358">
    <property type="entry name" value="RIBOSOMAL_L5"/>
    <property type="match status" value="1"/>
</dbReference>
<evidence type="ECO:0000256" key="5">
    <source>
        <dbReference type="HAMAP-Rule" id="MF_01333"/>
    </source>
</evidence>
<keyword evidence="5" id="KW-0694">RNA-binding</keyword>
<feature type="domain" description="Large ribosomal subunit protein uL5 C-terminal" evidence="8">
    <location>
        <begin position="103"/>
        <end position="196"/>
    </location>
</feature>
<dbReference type="GO" id="GO:1990904">
    <property type="term" value="C:ribonucleoprotein complex"/>
    <property type="evidence" value="ECO:0007669"/>
    <property type="project" value="UniProtKB-KW"/>
</dbReference>
<evidence type="ECO:0000313" key="10">
    <source>
        <dbReference type="Proteomes" id="UP000034235"/>
    </source>
</evidence>
<proteinExistence type="inferred from homology"/>
<reference evidence="9 10" key="1">
    <citation type="journal article" date="2015" name="Nature">
        <title>rRNA introns, odd ribosomes, and small enigmatic genomes across a large radiation of phyla.</title>
        <authorList>
            <person name="Brown C.T."/>
            <person name="Hug L.A."/>
            <person name="Thomas B.C."/>
            <person name="Sharon I."/>
            <person name="Castelle C.J."/>
            <person name="Singh A."/>
            <person name="Wilkins M.J."/>
            <person name="Williams K.H."/>
            <person name="Banfield J.F."/>
        </authorList>
    </citation>
    <scope>NUCLEOTIDE SEQUENCE [LARGE SCALE GENOMIC DNA]</scope>
</reference>
<accession>A0A0G0JI87</accession>
<dbReference type="PIRSF" id="PIRSF002161">
    <property type="entry name" value="Ribosomal_L5"/>
    <property type="match status" value="1"/>
</dbReference>
<dbReference type="InterPro" id="IPR031310">
    <property type="entry name" value="Ribosomal_uL5_N"/>
</dbReference>
<dbReference type="HAMAP" id="MF_01333_B">
    <property type="entry name" value="Ribosomal_uL5_B"/>
    <property type="match status" value="1"/>
</dbReference>
<comment type="function">
    <text evidence="5">This is 1 of the proteins that bind and probably mediate the attachment of the 5S RNA into the large ribosomal subunit, where it forms part of the central protuberance. In the 70S ribosome it contacts protein S13 of the 30S subunit (bridge B1b), connecting the 2 subunits; this bridge is implicated in subunit movement. Contacts the P site tRNA; the 5S rRNA and some of its associated proteins might help stabilize positioning of ribosome-bound tRNAs.</text>
</comment>
<name>A0A0G0JI87_9BACT</name>
<dbReference type="GO" id="GO:0019843">
    <property type="term" value="F:rRNA binding"/>
    <property type="evidence" value="ECO:0007669"/>
    <property type="project" value="UniProtKB-UniRule"/>
</dbReference>
<dbReference type="InterPro" id="IPR020930">
    <property type="entry name" value="Ribosomal_uL5_bac-type"/>
</dbReference>
<dbReference type="GO" id="GO:0003735">
    <property type="term" value="F:structural constituent of ribosome"/>
    <property type="evidence" value="ECO:0007669"/>
    <property type="project" value="InterPro"/>
</dbReference>
<dbReference type="GO" id="GO:0005840">
    <property type="term" value="C:ribosome"/>
    <property type="evidence" value="ECO:0007669"/>
    <property type="project" value="UniProtKB-KW"/>
</dbReference>
<dbReference type="Gene3D" id="3.30.1440.10">
    <property type="match status" value="1"/>
</dbReference>